<protein>
    <submittedName>
        <fullName evidence="2">Uncharacterized protein</fullName>
    </submittedName>
</protein>
<feature type="region of interest" description="Disordered" evidence="1">
    <location>
        <begin position="161"/>
        <end position="185"/>
    </location>
</feature>
<evidence type="ECO:0000256" key="1">
    <source>
        <dbReference type="SAM" id="MobiDB-lite"/>
    </source>
</evidence>
<dbReference type="EMBL" id="JAFBMS010000192">
    <property type="protein sequence ID" value="KAG9333554.1"/>
    <property type="molecule type" value="Genomic_DNA"/>
</dbReference>
<sequence length="185" mass="20151">MLEDYGPRGNPRQQGIEITSTGSRTHFVTGTAAECVPVYCSVMELMTENIWKYKQLRETDLGGGVPAVFCWLANVQMYFSMMSSLERGGRRGFPCCGGYHGDPPPLPPSVLPLSHQTPAPDRTGSVTAVGDVGWSRVNLVKKLQENPNGVTLVLKKVPVSVRRQQKAPDLPSPEVSADPAQSRDL</sequence>
<accession>A0A8T2N077</accession>
<keyword evidence="3" id="KW-1185">Reference proteome</keyword>
<dbReference type="Proteomes" id="UP000824540">
    <property type="component" value="Unassembled WGS sequence"/>
</dbReference>
<proteinExistence type="predicted"/>
<feature type="compositionally biased region" description="Polar residues" evidence="1">
    <location>
        <begin position="11"/>
        <end position="21"/>
    </location>
</feature>
<dbReference type="OrthoDB" id="10639815at2759"/>
<gene>
    <name evidence="2" type="ORF">JZ751_011390</name>
</gene>
<evidence type="ECO:0000313" key="2">
    <source>
        <dbReference type="EMBL" id="KAG9333554.1"/>
    </source>
</evidence>
<comment type="caution">
    <text evidence="2">The sequence shown here is derived from an EMBL/GenBank/DDBJ whole genome shotgun (WGS) entry which is preliminary data.</text>
</comment>
<organism evidence="2 3">
    <name type="scientific">Albula glossodonta</name>
    <name type="common">roundjaw bonefish</name>
    <dbReference type="NCBI Taxonomy" id="121402"/>
    <lineage>
        <taxon>Eukaryota</taxon>
        <taxon>Metazoa</taxon>
        <taxon>Chordata</taxon>
        <taxon>Craniata</taxon>
        <taxon>Vertebrata</taxon>
        <taxon>Euteleostomi</taxon>
        <taxon>Actinopterygii</taxon>
        <taxon>Neopterygii</taxon>
        <taxon>Teleostei</taxon>
        <taxon>Albuliformes</taxon>
        <taxon>Albulidae</taxon>
        <taxon>Albula</taxon>
    </lineage>
</organism>
<reference evidence="2" key="1">
    <citation type="thesis" date="2021" institute="BYU ScholarsArchive" country="Provo, UT, USA">
        <title>Applications of and Algorithms for Genome Assembly and Genomic Analyses with an Emphasis on Marine Teleosts.</title>
        <authorList>
            <person name="Pickett B.D."/>
        </authorList>
    </citation>
    <scope>NUCLEOTIDE SEQUENCE</scope>
    <source>
        <strain evidence="2">HI-2016</strain>
    </source>
</reference>
<dbReference type="AlphaFoldDB" id="A0A8T2N077"/>
<evidence type="ECO:0000313" key="3">
    <source>
        <dbReference type="Proteomes" id="UP000824540"/>
    </source>
</evidence>
<name>A0A8T2N077_9TELE</name>
<feature type="region of interest" description="Disordered" evidence="1">
    <location>
        <begin position="1"/>
        <end position="21"/>
    </location>
</feature>